<dbReference type="PANTHER" id="PTHR32089">
    <property type="entry name" value="METHYL-ACCEPTING CHEMOTAXIS PROTEIN MCPB"/>
    <property type="match status" value="1"/>
</dbReference>
<name>A0ABP3WKL7_9GAMM</name>
<dbReference type="Gene3D" id="1.10.287.950">
    <property type="entry name" value="Methyl-accepting chemotaxis protein"/>
    <property type="match status" value="1"/>
</dbReference>
<dbReference type="EMBL" id="BAAAFA010000013">
    <property type="protein sequence ID" value="GAA0823222.1"/>
    <property type="molecule type" value="Genomic_DNA"/>
</dbReference>
<dbReference type="PANTHER" id="PTHR32089:SF112">
    <property type="entry name" value="LYSOZYME-LIKE PROTEIN-RELATED"/>
    <property type="match status" value="1"/>
</dbReference>
<dbReference type="Proteomes" id="UP001500021">
    <property type="component" value="Unassembled WGS sequence"/>
</dbReference>
<reference evidence="7" key="1">
    <citation type="journal article" date="2019" name="Int. J. Syst. Evol. Microbiol.">
        <title>The Global Catalogue of Microorganisms (GCM) 10K type strain sequencing project: providing services to taxonomists for standard genome sequencing and annotation.</title>
        <authorList>
            <consortium name="The Broad Institute Genomics Platform"/>
            <consortium name="The Broad Institute Genome Sequencing Center for Infectious Disease"/>
            <person name="Wu L."/>
            <person name="Ma J."/>
        </authorList>
    </citation>
    <scope>NUCLEOTIDE SEQUENCE [LARGE SCALE GENOMIC DNA]</scope>
    <source>
        <strain evidence="7">JCM 15608</strain>
    </source>
</reference>
<keyword evidence="4" id="KW-0472">Membrane</keyword>
<dbReference type="Pfam" id="PF00015">
    <property type="entry name" value="MCPsignal"/>
    <property type="match status" value="1"/>
</dbReference>
<protein>
    <recommendedName>
        <fullName evidence="5">Methyl-accepting transducer domain-containing protein</fullName>
    </recommendedName>
</protein>
<keyword evidence="4" id="KW-1133">Transmembrane helix</keyword>
<dbReference type="InterPro" id="IPR004089">
    <property type="entry name" value="MCPsignal_dom"/>
</dbReference>
<evidence type="ECO:0000313" key="7">
    <source>
        <dbReference type="Proteomes" id="UP001500021"/>
    </source>
</evidence>
<keyword evidence="4" id="KW-0812">Transmembrane</keyword>
<comment type="subcellular location">
    <subcellularLocation>
        <location evidence="1">Membrane</location>
    </subcellularLocation>
</comment>
<evidence type="ECO:0000313" key="6">
    <source>
        <dbReference type="EMBL" id="GAA0823222.1"/>
    </source>
</evidence>
<dbReference type="PROSITE" id="PS50111">
    <property type="entry name" value="CHEMOTAXIS_TRANSDUC_2"/>
    <property type="match status" value="1"/>
</dbReference>
<evidence type="ECO:0000256" key="3">
    <source>
        <dbReference type="PROSITE-ProRule" id="PRU00284"/>
    </source>
</evidence>
<evidence type="ECO:0000256" key="2">
    <source>
        <dbReference type="ARBA" id="ARBA00023224"/>
    </source>
</evidence>
<evidence type="ECO:0000256" key="4">
    <source>
        <dbReference type="SAM" id="Phobius"/>
    </source>
</evidence>
<keyword evidence="7" id="KW-1185">Reference proteome</keyword>
<feature type="domain" description="Methyl-accepting transducer" evidence="5">
    <location>
        <begin position="100"/>
        <end position="336"/>
    </location>
</feature>
<feature type="transmembrane region" description="Helical" evidence="4">
    <location>
        <begin position="21"/>
        <end position="43"/>
    </location>
</feature>
<dbReference type="SMART" id="SM00283">
    <property type="entry name" value="MA"/>
    <property type="match status" value="1"/>
</dbReference>
<keyword evidence="2 3" id="KW-0807">Transducer</keyword>
<proteinExistence type="predicted"/>
<dbReference type="SUPFAM" id="SSF58104">
    <property type="entry name" value="Methyl-accepting chemotaxis protein (MCP) signaling domain"/>
    <property type="match status" value="1"/>
</dbReference>
<comment type="caution">
    <text evidence="6">The sequence shown here is derived from an EMBL/GenBank/DDBJ whole genome shotgun (WGS) entry which is preliminary data.</text>
</comment>
<accession>A0ABP3WKL7</accession>
<organism evidence="6 7">
    <name type="scientific">Colwellia asteriadis</name>
    <dbReference type="NCBI Taxonomy" id="517723"/>
    <lineage>
        <taxon>Bacteria</taxon>
        <taxon>Pseudomonadati</taxon>
        <taxon>Pseudomonadota</taxon>
        <taxon>Gammaproteobacteria</taxon>
        <taxon>Alteromonadales</taxon>
        <taxon>Colwelliaceae</taxon>
        <taxon>Colwellia</taxon>
    </lineage>
</organism>
<sequence>MQTNNMAVYVFDQDRLKFSTVIIHAVYALVEAVIAGFIARSLYNDGFVGKELAEVTEKLTADEHSIDLSIRSNNGKNKKLAGFNNLLGRMEKVITGVKSQTSELVDNSNNLLKTQIELTDSASARQKETDMIATAIEEMAITVTSIADETAELSEKMGQANELTQETNNDITNINKYNQELAVTLNDTNTDIEALANSSKMITQVLSEITSIADQTNLLALNAAIEAARAGEQGRGFAVVADEVRALANRTKESTNKIADTLVKLNSDSKSSTDSMKACIEAVNSIIEVSEVANQKILNAADLVTNSSSIARLVATAIEEQSSTTKGIAQSTEKIKLLVLDDLNRIAQLEQESENINKSTQLLSDSVKRFL</sequence>
<gene>
    <name evidence="6" type="ORF">GCM10009111_32560</name>
</gene>
<evidence type="ECO:0000259" key="5">
    <source>
        <dbReference type="PROSITE" id="PS50111"/>
    </source>
</evidence>
<evidence type="ECO:0000256" key="1">
    <source>
        <dbReference type="ARBA" id="ARBA00004370"/>
    </source>
</evidence>